<keyword evidence="5" id="KW-0175">Coiled coil</keyword>
<feature type="compositionally biased region" description="Low complexity" evidence="6">
    <location>
        <begin position="741"/>
        <end position="763"/>
    </location>
</feature>
<dbReference type="AlphaFoldDB" id="A0AAE0FPS7"/>
<evidence type="ECO:0000313" key="7">
    <source>
        <dbReference type="EMBL" id="KAK3263498.1"/>
    </source>
</evidence>
<feature type="region of interest" description="Disordered" evidence="6">
    <location>
        <begin position="899"/>
        <end position="959"/>
    </location>
</feature>
<feature type="region of interest" description="Disordered" evidence="6">
    <location>
        <begin position="843"/>
        <end position="863"/>
    </location>
</feature>
<evidence type="ECO:0000256" key="1">
    <source>
        <dbReference type="ARBA" id="ARBA00004496"/>
    </source>
</evidence>
<dbReference type="SUPFAM" id="SSF57997">
    <property type="entry name" value="Tropomyosin"/>
    <property type="match status" value="1"/>
</dbReference>
<evidence type="ECO:0000256" key="4">
    <source>
        <dbReference type="ARBA" id="ARBA00023175"/>
    </source>
</evidence>
<feature type="region of interest" description="Disordered" evidence="6">
    <location>
        <begin position="738"/>
        <end position="768"/>
    </location>
</feature>
<keyword evidence="3" id="KW-0518">Myosin</keyword>
<comment type="subcellular location">
    <subcellularLocation>
        <location evidence="1">Cytoplasm</location>
    </subcellularLocation>
</comment>
<reference evidence="7 8" key="1">
    <citation type="journal article" date="2015" name="Genome Biol. Evol.">
        <title>Comparative Genomics of a Bacterivorous Green Alga Reveals Evolutionary Causalities and Consequences of Phago-Mixotrophic Mode of Nutrition.</title>
        <authorList>
            <person name="Burns J.A."/>
            <person name="Paasch A."/>
            <person name="Narechania A."/>
            <person name="Kim E."/>
        </authorList>
    </citation>
    <scope>NUCLEOTIDE SEQUENCE [LARGE SCALE GENOMIC DNA]</scope>
    <source>
        <strain evidence="7 8">PLY_AMNH</strain>
    </source>
</reference>
<feature type="region of interest" description="Disordered" evidence="6">
    <location>
        <begin position="277"/>
        <end position="301"/>
    </location>
</feature>
<protein>
    <recommendedName>
        <fullName evidence="9">Coiled-coil alpha-helical rod protein 1</fullName>
    </recommendedName>
</protein>
<dbReference type="GO" id="GO:0005923">
    <property type="term" value="C:bicellular tight junction"/>
    <property type="evidence" value="ECO:0007669"/>
    <property type="project" value="TreeGrafter"/>
</dbReference>
<proteinExistence type="predicted"/>
<evidence type="ECO:0000256" key="2">
    <source>
        <dbReference type="ARBA" id="ARBA00022490"/>
    </source>
</evidence>
<evidence type="ECO:0008006" key="9">
    <source>
        <dbReference type="Google" id="ProtNLM"/>
    </source>
</evidence>
<name>A0AAE0FPS7_9CHLO</name>
<feature type="coiled-coil region" evidence="5">
    <location>
        <begin position="639"/>
        <end position="708"/>
    </location>
</feature>
<feature type="non-terminal residue" evidence="7">
    <location>
        <position position="1"/>
    </location>
</feature>
<feature type="compositionally biased region" description="Basic and acidic residues" evidence="6">
    <location>
        <begin position="288"/>
        <end position="301"/>
    </location>
</feature>
<feature type="coiled-coil region" evidence="5">
    <location>
        <begin position="10"/>
        <end position="83"/>
    </location>
</feature>
<evidence type="ECO:0000256" key="6">
    <source>
        <dbReference type="SAM" id="MobiDB-lite"/>
    </source>
</evidence>
<sequence>SQLAHEAGLRGGLEERLADALRAAEAAAEEAGRCLAERDEEMGRHEAAVAQLEASHQAREAKLAEALREAEAAAEAAASVQSRADAGLAEEAAALRAALAPLQADLLQSQQALLEARSTCEAEVQARSAQHAAKEREAAEAKARAGAELEELELLHAEELKLQQRDLEELERRMGELQAETVEGSAQLEKLTVELTKALQDQRQAVLAKQEGDHAYSLQAEELERCRAELSEARRATDNLRAYYSASGPPVPALPAPQQQPECHAEDGWQLQVVGATGQPEAQPPSPGRDHEAGSASESKGEELLQVRLDAMETIVRIQEGEVAKAADKARVAGAGGGAAGASMVEGAAAQLLGRWREEVFKLLLERQRTALVQEQGIAEERRRCAGLQEQLDELLAGSKVQQQREIGLRAELQMETEKSRGAKVAQAQGEAREKALQHDLDVARATAHGIAAMVAEEHTKGASVLRGGMAAVAQLDAFQRRLAFAEGRLAIAAQLFACREGRSAASEPSVPSGAPDLKLTTRPVVTILSDSDDAGSGAVRELQQEVDPTACGAHHAPRHTRGSAAPRAPRLARELPHILGEATHTWGKLSPGGASSTSGCEPCALGRPALGDGCEAWLFGEGPTSWGLGGEGGGSQERDEARLQVAELQAELRAVEQRAAAAEEQARESAAALQTATRNAGNAERRVAKLETEVEALQAAVERETAATAAAQARIVTLEEAASVSDSAVREMERHMERTASQVRSSEAAAAERAQAARTAQQEAEEAHAVVEELQRDRDSAQRAADRANVALRQLERQLSRMKDRSAREDRAKTEYLEEQLARRDEQLKDVRKERNALLAAARRTNQRTASHSSDSEPSGAVRVVTKTASGPPAALEHQARREELETQTVPIAAEQEKYIQDSRADSTARIDVHSGSSLRAEGRHQEGGNRSGKPAGVLKEWPPNAVSTRESRTKIGHNLSTAERLSSLYSRTEALLGEDDFD</sequence>
<dbReference type="PANTHER" id="PTHR46349">
    <property type="entry name" value="CINGULIN-LIKE PROTEIN 1-RELATED"/>
    <property type="match status" value="1"/>
</dbReference>
<dbReference type="Proteomes" id="UP001190700">
    <property type="component" value="Unassembled WGS sequence"/>
</dbReference>
<dbReference type="EMBL" id="LGRX02015382">
    <property type="protein sequence ID" value="KAK3263498.1"/>
    <property type="molecule type" value="Genomic_DNA"/>
</dbReference>
<accession>A0AAE0FPS7</accession>
<dbReference type="PANTHER" id="PTHR46349:SF6">
    <property type="entry name" value="MYOSIN-6-LIKE"/>
    <property type="match status" value="1"/>
</dbReference>
<gene>
    <name evidence="7" type="ORF">CYMTET_27697</name>
</gene>
<keyword evidence="2" id="KW-0963">Cytoplasm</keyword>
<feature type="compositionally biased region" description="Basic and acidic residues" evidence="6">
    <location>
        <begin position="899"/>
        <end position="914"/>
    </location>
</feature>
<feature type="coiled-coil region" evidence="5">
    <location>
        <begin position="153"/>
        <end position="187"/>
    </location>
</feature>
<organism evidence="7 8">
    <name type="scientific">Cymbomonas tetramitiformis</name>
    <dbReference type="NCBI Taxonomy" id="36881"/>
    <lineage>
        <taxon>Eukaryota</taxon>
        <taxon>Viridiplantae</taxon>
        <taxon>Chlorophyta</taxon>
        <taxon>Pyramimonadophyceae</taxon>
        <taxon>Pyramimonadales</taxon>
        <taxon>Pyramimonadaceae</taxon>
        <taxon>Cymbomonas</taxon>
    </lineage>
</organism>
<evidence type="ECO:0000313" key="8">
    <source>
        <dbReference type="Proteomes" id="UP001190700"/>
    </source>
</evidence>
<evidence type="ECO:0000256" key="5">
    <source>
        <dbReference type="SAM" id="Coils"/>
    </source>
</evidence>
<keyword evidence="4" id="KW-0505">Motor protein</keyword>
<comment type="caution">
    <text evidence="7">The sequence shown here is derived from an EMBL/GenBank/DDBJ whole genome shotgun (WGS) entry which is preliminary data.</text>
</comment>
<evidence type="ECO:0000256" key="3">
    <source>
        <dbReference type="ARBA" id="ARBA00023123"/>
    </source>
</evidence>
<feature type="region of interest" description="Disordered" evidence="6">
    <location>
        <begin position="243"/>
        <end position="264"/>
    </location>
</feature>
<keyword evidence="8" id="KW-1185">Reference proteome</keyword>